<proteinExistence type="predicted"/>
<dbReference type="EMBL" id="MU154605">
    <property type="protein sequence ID" value="KAF9492193.1"/>
    <property type="molecule type" value="Genomic_DNA"/>
</dbReference>
<protein>
    <submittedName>
        <fullName evidence="2">Uncharacterized protein</fullName>
    </submittedName>
</protein>
<reference evidence="2" key="1">
    <citation type="submission" date="2020-11" db="EMBL/GenBank/DDBJ databases">
        <authorList>
            <consortium name="DOE Joint Genome Institute"/>
            <person name="Ahrendt S."/>
            <person name="Riley R."/>
            <person name="Andreopoulos W."/>
            <person name="Labutti K."/>
            <person name="Pangilinan J."/>
            <person name="Ruiz-Duenas F.J."/>
            <person name="Barrasa J.M."/>
            <person name="Sanchez-Garcia M."/>
            <person name="Camarero S."/>
            <person name="Miyauchi S."/>
            <person name="Serrano A."/>
            <person name="Linde D."/>
            <person name="Babiker R."/>
            <person name="Drula E."/>
            <person name="Ayuso-Fernandez I."/>
            <person name="Pacheco R."/>
            <person name="Padilla G."/>
            <person name="Ferreira P."/>
            <person name="Barriuso J."/>
            <person name="Kellner H."/>
            <person name="Castanera R."/>
            <person name="Alfaro M."/>
            <person name="Ramirez L."/>
            <person name="Pisabarro A.G."/>
            <person name="Kuo A."/>
            <person name="Tritt A."/>
            <person name="Lipzen A."/>
            <person name="He G."/>
            <person name="Yan M."/>
            <person name="Ng V."/>
            <person name="Cullen D."/>
            <person name="Martin F."/>
            <person name="Rosso M.-N."/>
            <person name="Henrissat B."/>
            <person name="Hibbett D."/>
            <person name="Martinez A.T."/>
            <person name="Grigoriev I.V."/>
        </authorList>
    </citation>
    <scope>NUCLEOTIDE SEQUENCE</scope>
    <source>
        <strain evidence="2">ATCC 90797</strain>
    </source>
</reference>
<feature type="compositionally biased region" description="Polar residues" evidence="1">
    <location>
        <begin position="166"/>
        <end position="176"/>
    </location>
</feature>
<comment type="caution">
    <text evidence="2">The sequence shown here is derived from an EMBL/GenBank/DDBJ whole genome shotgun (WGS) entry which is preliminary data.</text>
</comment>
<feature type="compositionally biased region" description="Polar residues" evidence="1">
    <location>
        <begin position="17"/>
        <end position="39"/>
    </location>
</feature>
<feature type="region of interest" description="Disordered" evidence="1">
    <location>
        <begin position="1"/>
        <end position="183"/>
    </location>
</feature>
<accession>A0A9P5ZS76</accession>
<dbReference type="Proteomes" id="UP000807025">
    <property type="component" value="Unassembled WGS sequence"/>
</dbReference>
<feature type="compositionally biased region" description="Basic and acidic residues" evidence="1">
    <location>
        <begin position="154"/>
        <end position="163"/>
    </location>
</feature>
<sequence>MGDSTYTSRTPRRSYVTLRTTQHGNDTGTSARTPITISDSESDADELPPPPRVTEPSTPSSGRTTKSAADPDAFRAKLFSPVSRRKTDDDVEMAHDLRADVGGGSSSTRIAHNRSVKRSQTLPTVPLSRSKPTVAHLSTPSALKGRSWGSSKSVRADSDEERVPVTPSTGRTTSSAGEPASIRANLFPSVPAKRCVLAITFDEEHGQKAI</sequence>
<feature type="compositionally biased region" description="Basic and acidic residues" evidence="1">
    <location>
        <begin position="85"/>
        <end position="99"/>
    </location>
</feature>
<name>A0A9P5ZS76_PLEER</name>
<evidence type="ECO:0000256" key="1">
    <source>
        <dbReference type="SAM" id="MobiDB-lite"/>
    </source>
</evidence>
<evidence type="ECO:0000313" key="3">
    <source>
        <dbReference type="Proteomes" id="UP000807025"/>
    </source>
</evidence>
<evidence type="ECO:0000313" key="2">
    <source>
        <dbReference type="EMBL" id="KAF9492193.1"/>
    </source>
</evidence>
<gene>
    <name evidence="2" type="ORF">BDN71DRAFT_1224589</name>
</gene>
<organism evidence="2 3">
    <name type="scientific">Pleurotus eryngii</name>
    <name type="common">Boletus of the steppes</name>
    <dbReference type="NCBI Taxonomy" id="5323"/>
    <lineage>
        <taxon>Eukaryota</taxon>
        <taxon>Fungi</taxon>
        <taxon>Dikarya</taxon>
        <taxon>Basidiomycota</taxon>
        <taxon>Agaricomycotina</taxon>
        <taxon>Agaricomycetes</taxon>
        <taxon>Agaricomycetidae</taxon>
        <taxon>Agaricales</taxon>
        <taxon>Pleurotineae</taxon>
        <taxon>Pleurotaceae</taxon>
        <taxon>Pleurotus</taxon>
    </lineage>
</organism>
<keyword evidence="3" id="KW-1185">Reference proteome</keyword>
<dbReference type="AlphaFoldDB" id="A0A9P5ZS76"/>